<evidence type="ECO:0000256" key="2">
    <source>
        <dbReference type="SAM" id="MobiDB-lite"/>
    </source>
</evidence>
<dbReference type="AlphaFoldDB" id="A0A9W4U8C6"/>
<dbReference type="GO" id="GO:0045271">
    <property type="term" value="C:respiratory chain complex I"/>
    <property type="evidence" value="ECO:0007669"/>
    <property type="project" value="InterPro"/>
</dbReference>
<feature type="compositionally biased region" description="Polar residues" evidence="2">
    <location>
        <begin position="120"/>
        <end position="133"/>
    </location>
</feature>
<sequence length="215" mass="25462">MTGSPGLVRRLWFQWRTMKLPWRKRWLVGYDLQGNTYWEFKDNLNSNRFRRIVEYTRSTHYGDVNVPPQWMQWLRHTRFEPPTIADQHAEIQRQERMKILAAQADARWAAKPSALDAAPETQQPVQMLQSQDAASGIRQMNVGQERRDMEAEAAREEAQQERKRVEEEERERQIKSRKKMKGEAKDSPWKQAPKNNPGEEWQPAPWSPSGPARRK</sequence>
<organism evidence="3 4">
    <name type="scientific">Periconia digitata</name>
    <dbReference type="NCBI Taxonomy" id="1303443"/>
    <lineage>
        <taxon>Eukaryota</taxon>
        <taxon>Fungi</taxon>
        <taxon>Dikarya</taxon>
        <taxon>Ascomycota</taxon>
        <taxon>Pezizomycotina</taxon>
        <taxon>Dothideomycetes</taxon>
        <taxon>Pleosporomycetidae</taxon>
        <taxon>Pleosporales</taxon>
        <taxon>Massarineae</taxon>
        <taxon>Periconiaceae</taxon>
        <taxon>Periconia</taxon>
    </lineage>
</organism>
<feature type="compositionally biased region" description="Basic and acidic residues" evidence="2">
    <location>
        <begin position="144"/>
        <end position="174"/>
    </location>
</feature>
<reference evidence="3" key="1">
    <citation type="submission" date="2023-01" db="EMBL/GenBank/DDBJ databases">
        <authorList>
            <person name="Van Ghelder C."/>
            <person name="Rancurel C."/>
        </authorList>
    </citation>
    <scope>NUCLEOTIDE SEQUENCE</scope>
    <source>
        <strain evidence="3">CNCM I-4278</strain>
    </source>
</reference>
<feature type="region of interest" description="Disordered" evidence="2">
    <location>
        <begin position="111"/>
        <end position="215"/>
    </location>
</feature>
<dbReference type="Pfam" id="PF05071">
    <property type="entry name" value="NDUFA12"/>
    <property type="match status" value="1"/>
</dbReference>
<evidence type="ECO:0008006" key="5">
    <source>
        <dbReference type="Google" id="ProtNLM"/>
    </source>
</evidence>
<evidence type="ECO:0000313" key="4">
    <source>
        <dbReference type="Proteomes" id="UP001152607"/>
    </source>
</evidence>
<dbReference type="InterPro" id="IPR052618">
    <property type="entry name" value="ComplexI_NDUFA12"/>
</dbReference>
<name>A0A9W4U8C6_9PLEO</name>
<dbReference type="PANTHER" id="PTHR32470">
    <property type="entry name" value="ADH DEHYDROGENASE [UBIQUINONE] 1 ALPHA SUBCOMPLEX ASSEMBLY FACTOR 2"/>
    <property type="match status" value="1"/>
</dbReference>
<comment type="similarity">
    <text evidence="1">Belongs to the complex I NDUFA12 subunit family.</text>
</comment>
<dbReference type="GO" id="GO:0005739">
    <property type="term" value="C:mitochondrion"/>
    <property type="evidence" value="ECO:0007669"/>
    <property type="project" value="TreeGrafter"/>
</dbReference>
<dbReference type="PANTHER" id="PTHR32470:SF2">
    <property type="entry name" value="NADH DEHYDROGENASE [UBIQUINONE] 1 ALPHA SUBCOMPLEX ASSEMBLY FACTOR 2"/>
    <property type="match status" value="1"/>
</dbReference>
<evidence type="ECO:0000313" key="3">
    <source>
        <dbReference type="EMBL" id="CAI6313421.1"/>
    </source>
</evidence>
<dbReference type="EMBL" id="CAOQHR010000002">
    <property type="protein sequence ID" value="CAI6313421.1"/>
    <property type="molecule type" value="Genomic_DNA"/>
</dbReference>
<dbReference type="Proteomes" id="UP001152607">
    <property type="component" value="Unassembled WGS sequence"/>
</dbReference>
<dbReference type="InterPro" id="IPR007763">
    <property type="entry name" value="NDUFA12"/>
</dbReference>
<evidence type="ECO:0000256" key="1">
    <source>
        <dbReference type="ARBA" id="ARBA00007355"/>
    </source>
</evidence>
<proteinExistence type="inferred from homology"/>
<dbReference type="GO" id="GO:0032981">
    <property type="term" value="P:mitochondrial respiratory chain complex I assembly"/>
    <property type="evidence" value="ECO:0007669"/>
    <property type="project" value="TreeGrafter"/>
</dbReference>
<comment type="caution">
    <text evidence="3">The sequence shown here is derived from an EMBL/GenBank/DDBJ whole genome shotgun (WGS) entry which is preliminary data.</text>
</comment>
<accession>A0A9W4U8C6</accession>
<gene>
    <name evidence="3" type="ORF">PDIGIT_LOCUS3305</name>
</gene>
<protein>
    <recommendedName>
        <fullName evidence="5">NADH dehydrogenase [ubiquinone] 1 alpha subcomplex subunit</fullName>
    </recommendedName>
</protein>
<dbReference type="OrthoDB" id="10255576at2759"/>
<keyword evidence="4" id="KW-1185">Reference proteome</keyword>